<evidence type="ECO:0000313" key="4">
    <source>
        <dbReference type="Proteomes" id="UP001595839"/>
    </source>
</evidence>
<name>A0ABV9BBD2_9ACTN</name>
<gene>
    <name evidence="3" type="ORF">ACFPIH_55825</name>
</gene>
<evidence type="ECO:0000256" key="2">
    <source>
        <dbReference type="SAM" id="Phobius"/>
    </source>
</evidence>
<accession>A0ABV9BBD2</accession>
<sequence length="273" mass="29131">MGSNGHRRNWTDGSLTVGSFLLPHRVARAVFHPAWIPRSLDPTVERLKRARVVVGAVAALGVYSFVEGGFAWDELLKNAATASVVLLCVTPLTIGVMLMVWRRGGPVRTLRARLFDSLKLLALFIGSAFAALALFALGDQLGTLPKIVLSGMGLWACFFVLVGAASLTGNFFGTAAVHRCLPPLLATVTTWLMAVPDIVTTDMHGLGRVLGPTFILGAPVTVTAIALLEAHRLRKRYGIRLTAHPAPQTPPTPSATSPYIQYGARNGQSPYGG</sequence>
<reference evidence="4" key="1">
    <citation type="journal article" date="2019" name="Int. J. Syst. Evol. Microbiol.">
        <title>The Global Catalogue of Microorganisms (GCM) 10K type strain sequencing project: providing services to taxonomists for standard genome sequencing and annotation.</title>
        <authorList>
            <consortium name="The Broad Institute Genomics Platform"/>
            <consortium name="The Broad Institute Genome Sequencing Center for Infectious Disease"/>
            <person name="Wu L."/>
            <person name="Ma J."/>
        </authorList>
    </citation>
    <scope>NUCLEOTIDE SEQUENCE [LARGE SCALE GENOMIC DNA]</scope>
    <source>
        <strain evidence="4">CGMCC 4.7177</strain>
    </source>
</reference>
<feature type="transmembrane region" description="Helical" evidence="2">
    <location>
        <begin position="52"/>
        <end position="72"/>
    </location>
</feature>
<dbReference type="RefSeq" id="WP_381187890.1">
    <property type="nucleotide sequence ID" value="NZ_JBHSFK010000092.1"/>
</dbReference>
<keyword evidence="2" id="KW-1133">Transmembrane helix</keyword>
<feature type="transmembrane region" description="Helical" evidence="2">
    <location>
        <begin position="78"/>
        <end position="100"/>
    </location>
</feature>
<feature type="region of interest" description="Disordered" evidence="1">
    <location>
        <begin position="242"/>
        <end position="273"/>
    </location>
</feature>
<keyword evidence="4" id="KW-1185">Reference proteome</keyword>
<comment type="caution">
    <text evidence="3">The sequence shown here is derived from an EMBL/GenBank/DDBJ whole genome shotgun (WGS) entry which is preliminary data.</text>
</comment>
<protein>
    <recommendedName>
        <fullName evidence="5">Integral membrane protein</fullName>
    </recommendedName>
</protein>
<feature type="transmembrane region" description="Helical" evidence="2">
    <location>
        <begin position="120"/>
        <end position="141"/>
    </location>
</feature>
<keyword evidence="2" id="KW-0812">Transmembrane</keyword>
<proteinExistence type="predicted"/>
<dbReference type="EMBL" id="JBHSFK010000092">
    <property type="protein sequence ID" value="MFC4508561.1"/>
    <property type="molecule type" value="Genomic_DNA"/>
</dbReference>
<feature type="transmembrane region" description="Helical" evidence="2">
    <location>
        <begin position="180"/>
        <end position="199"/>
    </location>
</feature>
<dbReference type="Proteomes" id="UP001595839">
    <property type="component" value="Unassembled WGS sequence"/>
</dbReference>
<feature type="transmembrane region" description="Helical" evidence="2">
    <location>
        <begin position="205"/>
        <end position="228"/>
    </location>
</feature>
<keyword evidence="2" id="KW-0472">Membrane</keyword>
<feature type="transmembrane region" description="Helical" evidence="2">
    <location>
        <begin position="147"/>
        <end position="168"/>
    </location>
</feature>
<evidence type="ECO:0000313" key="3">
    <source>
        <dbReference type="EMBL" id="MFC4508561.1"/>
    </source>
</evidence>
<organism evidence="3 4">
    <name type="scientific">Streptomyces vulcanius</name>
    <dbReference type="NCBI Taxonomy" id="1441876"/>
    <lineage>
        <taxon>Bacteria</taxon>
        <taxon>Bacillati</taxon>
        <taxon>Actinomycetota</taxon>
        <taxon>Actinomycetes</taxon>
        <taxon>Kitasatosporales</taxon>
        <taxon>Streptomycetaceae</taxon>
        <taxon>Streptomyces</taxon>
    </lineage>
</organism>
<evidence type="ECO:0008006" key="5">
    <source>
        <dbReference type="Google" id="ProtNLM"/>
    </source>
</evidence>
<evidence type="ECO:0000256" key="1">
    <source>
        <dbReference type="SAM" id="MobiDB-lite"/>
    </source>
</evidence>